<protein>
    <submittedName>
        <fullName evidence="3">Helix-turn-helix transcriptional regulator</fullName>
    </submittedName>
</protein>
<dbReference type="InterPro" id="IPR041657">
    <property type="entry name" value="HTH_17"/>
</dbReference>
<evidence type="ECO:0000313" key="4">
    <source>
        <dbReference type="Proteomes" id="UP001597365"/>
    </source>
</evidence>
<name>A0ABW4PSF3_9ACTN</name>
<dbReference type="EMBL" id="JBHUFU010000015">
    <property type="protein sequence ID" value="MFD1832428.1"/>
    <property type="molecule type" value="Genomic_DNA"/>
</dbReference>
<evidence type="ECO:0000259" key="2">
    <source>
        <dbReference type="Pfam" id="PF12728"/>
    </source>
</evidence>
<organism evidence="3 4">
    <name type="scientific">Streptomyces desertarenae</name>
    <dbReference type="NCBI Taxonomy" id="2666184"/>
    <lineage>
        <taxon>Bacteria</taxon>
        <taxon>Bacillati</taxon>
        <taxon>Actinomycetota</taxon>
        <taxon>Actinomycetes</taxon>
        <taxon>Kitasatosporales</taxon>
        <taxon>Streptomycetaceae</taxon>
        <taxon>Streptomyces</taxon>
    </lineage>
</organism>
<dbReference type="Pfam" id="PF12728">
    <property type="entry name" value="HTH_17"/>
    <property type="match status" value="1"/>
</dbReference>
<keyword evidence="1" id="KW-0175">Coiled coil</keyword>
<accession>A0ABW4PSF3</accession>
<proteinExistence type="predicted"/>
<sequence>MTTNQIPLPEGDDEILTQAQAHRLMRVTRSTFRGFLERGEIPVADELGVKGAARVRRSDVLRLMEKRGIKLTEAVAPVPAQAPGDEQCQGCLAVREQMRRMREDMDRMERVMNAALRAAVRTS</sequence>
<keyword evidence="4" id="KW-1185">Reference proteome</keyword>
<feature type="domain" description="Helix-turn-helix" evidence="2">
    <location>
        <begin position="16"/>
        <end position="67"/>
    </location>
</feature>
<evidence type="ECO:0000313" key="3">
    <source>
        <dbReference type="EMBL" id="MFD1832428.1"/>
    </source>
</evidence>
<gene>
    <name evidence="3" type="ORF">ACFSJS_22670</name>
</gene>
<comment type="caution">
    <text evidence="3">The sequence shown here is derived from an EMBL/GenBank/DDBJ whole genome shotgun (WGS) entry which is preliminary data.</text>
</comment>
<reference evidence="4" key="1">
    <citation type="journal article" date="2019" name="Int. J. Syst. Evol. Microbiol.">
        <title>The Global Catalogue of Microorganisms (GCM) 10K type strain sequencing project: providing services to taxonomists for standard genome sequencing and annotation.</title>
        <authorList>
            <consortium name="The Broad Institute Genomics Platform"/>
            <consortium name="The Broad Institute Genome Sequencing Center for Infectious Disease"/>
            <person name="Wu L."/>
            <person name="Ma J."/>
        </authorList>
    </citation>
    <scope>NUCLEOTIDE SEQUENCE [LARGE SCALE GENOMIC DNA]</scope>
    <source>
        <strain evidence="4">CGMCC 4.7455</strain>
    </source>
</reference>
<dbReference type="Proteomes" id="UP001597365">
    <property type="component" value="Unassembled WGS sequence"/>
</dbReference>
<dbReference type="RefSeq" id="WP_380903322.1">
    <property type="nucleotide sequence ID" value="NZ_JBHUFU010000015.1"/>
</dbReference>
<feature type="coiled-coil region" evidence="1">
    <location>
        <begin position="91"/>
        <end position="118"/>
    </location>
</feature>
<evidence type="ECO:0000256" key="1">
    <source>
        <dbReference type="SAM" id="Coils"/>
    </source>
</evidence>